<reference evidence="2 3" key="1">
    <citation type="submission" date="2021-02" db="EMBL/GenBank/DDBJ databases">
        <title>Taxonomically Unique Crown Gall-Associated Xanthomonas Stains Have Deficiency in Virulence Repertories.</title>
        <authorList>
            <person name="Mafakheri H."/>
            <person name="Taghavi S.M."/>
            <person name="Dimkic I."/>
            <person name="Nemanja K."/>
            <person name="Osdaghi E."/>
        </authorList>
    </citation>
    <scope>NUCLEOTIDE SEQUENCE [LARGE SCALE GENOMIC DNA]</scope>
    <source>
        <strain evidence="2 3">FX4</strain>
    </source>
</reference>
<protein>
    <submittedName>
        <fullName evidence="2">DUF2809 domain-containing protein</fullName>
    </submittedName>
</protein>
<feature type="transmembrane region" description="Helical" evidence="1">
    <location>
        <begin position="32"/>
        <end position="48"/>
    </location>
</feature>
<dbReference type="EMBL" id="JAFIWB010000033">
    <property type="protein sequence ID" value="MBN6104574.1"/>
    <property type="molecule type" value="Genomic_DNA"/>
</dbReference>
<keyword evidence="1" id="KW-0472">Membrane</keyword>
<evidence type="ECO:0000256" key="1">
    <source>
        <dbReference type="SAM" id="Phobius"/>
    </source>
</evidence>
<dbReference type="RefSeq" id="WP_206230973.1">
    <property type="nucleotide sequence ID" value="NZ_JAFIWB010000033.1"/>
</dbReference>
<feature type="transmembrane region" description="Helical" evidence="1">
    <location>
        <begin position="94"/>
        <end position="114"/>
    </location>
</feature>
<keyword evidence="3" id="KW-1185">Reference proteome</keyword>
<name>A0ABS3BCA9_9XANT</name>
<dbReference type="Proteomes" id="UP000695802">
    <property type="component" value="Unassembled WGS sequence"/>
</dbReference>
<comment type="caution">
    <text evidence="2">The sequence shown here is derived from an EMBL/GenBank/DDBJ whole genome shotgun (WGS) entry which is preliminary data.</text>
</comment>
<accession>A0ABS3BCA9</accession>
<gene>
    <name evidence="2" type="ORF">JR064_20615</name>
</gene>
<feature type="transmembrane region" description="Helical" evidence="1">
    <location>
        <begin position="55"/>
        <end position="74"/>
    </location>
</feature>
<organism evidence="2 3">
    <name type="scientific">Xanthomonas bonasiae</name>
    <dbReference type="NCBI Taxonomy" id="2810351"/>
    <lineage>
        <taxon>Bacteria</taxon>
        <taxon>Pseudomonadati</taxon>
        <taxon>Pseudomonadota</taxon>
        <taxon>Gammaproteobacteria</taxon>
        <taxon>Lysobacterales</taxon>
        <taxon>Lysobacteraceae</taxon>
        <taxon>Xanthomonas</taxon>
    </lineage>
</organism>
<keyword evidence="1" id="KW-1133">Transmembrane helix</keyword>
<evidence type="ECO:0000313" key="2">
    <source>
        <dbReference type="EMBL" id="MBN6104574.1"/>
    </source>
</evidence>
<sequence length="119" mass="13023">MSAAIVATIAAGLASRQFPWLLPSWLGKFPGDTLWALMVYLGLAWLAPRARPLRLAALALAICWLVEASQLYRAPWLDALRATTLGHLALGSTFVWMDLLAYAVGVTAGAWLDLRCTRR</sequence>
<keyword evidence="1" id="KW-0812">Transmembrane</keyword>
<proteinExistence type="predicted"/>
<dbReference type="Pfam" id="PF10990">
    <property type="entry name" value="DUF2809"/>
    <property type="match status" value="1"/>
</dbReference>
<dbReference type="InterPro" id="IPR021257">
    <property type="entry name" value="DUF2809"/>
</dbReference>
<evidence type="ECO:0000313" key="3">
    <source>
        <dbReference type="Proteomes" id="UP000695802"/>
    </source>
</evidence>